<keyword evidence="3" id="KW-1185">Reference proteome</keyword>
<evidence type="ECO:0000313" key="2">
    <source>
        <dbReference type="EMBL" id="MBA1373903.1"/>
    </source>
</evidence>
<accession>A0A7V8RCF7</accession>
<dbReference type="GO" id="GO:0005737">
    <property type="term" value="C:cytoplasm"/>
    <property type="evidence" value="ECO:0007669"/>
    <property type="project" value="TreeGrafter"/>
</dbReference>
<evidence type="ECO:0000259" key="1">
    <source>
        <dbReference type="Pfam" id="PF00149"/>
    </source>
</evidence>
<name>A0A7V8RCF7_9SPHN</name>
<dbReference type="AlphaFoldDB" id="A0A7V8RCF7"/>
<comment type="caution">
    <text evidence="2">The sequence shown here is derived from an EMBL/GenBank/DDBJ whole genome shotgun (WGS) entry which is preliminary data.</text>
</comment>
<sequence>MLHFKKARPARPRLAKGQRVYAIGDIHGRFDLMKALIQEIKRHWSAGTQGGVRTTLIFLGDVVDRGAQSRECLDLLSRLWGSSGVIVLRGNHEDMMIEAAAGNPAAQIAWLANGGYATLDSFEIDPPRPGEDSIDFAERLTAGVAPEIWRMLHATVPSWRCGDYLFVHAGVEPGVALDRQQERTLLSIRDKFTRSQLWHGAVVVHGHSIVDRVEIHSNRVACDTGAYRTGVLSCICIEDDVITPLHVRSEGG</sequence>
<evidence type="ECO:0000313" key="3">
    <source>
        <dbReference type="Proteomes" id="UP000589292"/>
    </source>
</evidence>
<protein>
    <submittedName>
        <fullName evidence="2">Serine/threonine protein phosphatase</fullName>
    </submittedName>
</protein>
<feature type="domain" description="Calcineurin-like phosphoesterase" evidence="1">
    <location>
        <begin position="19"/>
        <end position="211"/>
    </location>
</feature>
<dbReference type="GO" id="GO:0016791">
    <property type="term" value="F:phosphatase activity"/>
    <property type="evidence" value="ECO:0007669"/>
    <property type="project" value="TreeGrafter"/>
</dbReference>
<dbReference type="Pfam" id="PF00149">
    <property type="entry name" value="Metallophos"/>
    <property type="match status" value="1"/>
</dbReference>
<dbReference type="GO" id="GO:0008803">
    <property type="term" value="F:bis(5'-nucleosyl)-tetraphosphatase (symmetrical) activity"/>
    <property type="evidence" value="ECO:0007669"/>
    <property type="project" value="TreeGrafter"/>
</dbReference>
<dbReference type="GO" id="GO:0110154">
    <property type="term" value="P:RNA decapping"/>
    <property type="evidence" value="ECO:0007669"/>
    <property type="project" value="TreeGrafter"/>
</dbReference>
<dbReference type="PANTHER" id="PTHR42850:SF4">
    <property type="entry name" value="ZINC-DEPENDENT ENDOPOLYPHOSPHATASE"/>
    <property type="match status" value="1"/>
</dbReference>
<dbReference type="PANTHER" id="PTHR42850">
    <property type="entry name" value="METALLOPHOSPHOESTERASE"/>
    <property type="match status" value="1"/>
</dbReference>
<dbReference type="SUPFAM" id="SSF56300">
    <property type="entry name" value="Metallo-dependent phosphatases"/>
    <property type="match status" value="1"/>
</dbReference>
<dbReference type="InterPro" id="IPR050126">
    <property type="entry name" value="Ap4A_hydrolase"/>
</dbReference>
<dbReference type="Gene3D" id="3.60.21.10">
    <property type="match status" value="1"/>
</dbReference>
<dbReference type="Proteomes" id="UP000589292">
    <property type="component" value="Unassembled WGS sequence"/>
</dbReference>
<dbReference type="InterPro" id="IPR029052">
    <property type="entry name" value="Metallo-depent_PP-like"/>
</dbReference>
<proteinExistence type="predicted"/>
<dbReference type="InterPro" id="IPR004843">
    <property type="entry name" value="Calcineurin-like_PHP"/>
</dbReference>
<reference evidence="2 3" key="1">
    <citation type="journal article" date="1994" name="Int. J. Syst. Bacteriol.">
        <title>Phylogenetic positions of novel aerobic, bacteriochlorophyll a-containing bacteria and description of Roseococcus thiosulfatophilus gen. nov., sp. nov., Erythromicrobium ramosum gen. nov., sp. nov., and Erythrobacter litoralis sp. nov.</title>
        <authorList>
            <person name="Yurkov V."/>
            <person name="Stackebrandt E."/>
            <person name="Holmes A."/>
            <person name="Fuerst J.A."/>
            <person name="Hugenholtz P."/>
            <person name="Golecki J."/>
            <person name="Gad'on N."/>
            <person name="Gorlenko V.M."/>
            <person name="Kompantseva E.I."/>
            <person name="Drews G."/>
        </authorList>
    </citation>
    <scope>NUCLEOTIDE SEQUENCE [LARGE SCALE GENOMIC DNA]</scope>
    <source>
        <strain evidence="2 3">KR-99</strain>
    </source>
</reference>
<organism evidence="2 3">
    <name type="scientific">Sphingomonas ursincola</name>
    <dbReference type="NCBI Taxonomy" id="56361"/>
    <lineage>
        <taxon>Bacteria</taxon>
        <taxon>Pseudomonadati</taxon>
        <taxon>Pseudomonadota</taxon>
        <taxon>Alphaproteobacteria</taxon>
        <taxon>Sphingomonadales</taxon>
        <taxon>Sphingomonadaceae</taxon>
        <taxon>Sphingomonas</taxon>
    </lineage>
</organism>
<gene>
    <name evidence="2" type="ORF">FG486_06095</name>
</gene>
<dbReference type="RefSeq" id="WP_181266913.1">
    <property type="nucleotide sequence ID" value="NZ_BAAAGB010000001.1"/>
</dbReference>
<dbReference type="EMBL" id="VDES01000002">
    <property type="protein sequence ID" value="MBA1373903.1"/>
    <property type="molecule type" value="Genomic_DNA"/>
</dbReference>